<evidence type="ECO:0000259" key="3">
    <source>
        <dbReference type="Pfam" id="PF19295"/>
    </source>
</evidence>
<evidence type="ECO:0000313" key="5">
    <source>
        <dbReference type="Proteomes" id="UP000029558"/>
    </source>
</evidence>
<gene>
    <name evidence="4" type="primary">sufD</name>
    <name evidence="4" type="ORF">KU39_1521</name>
</gene>
<dbReference type="Proteomes" id="UP000029558">
    <property type="component" value="Chromosome"/>
</dbReference>
<dbReference type="SUPFAM" id="SSF101960">
    <property type="entry name" value="Stabilizer of iron transporter SufD"/>
    <property type="match status" value="1"/>
</dbReference>
<dbReference type="InterPro" id="IPR011542">
    <property type="entry name" value="SUF_FeS_clus_asmbl_SufD"/>
</dbReference>
<reference evidence="4 5" key="1">
    <citation type="journal article" date="2014" name="Genome Announc.">
        <title>Comparative Genome Analysis of Two Isolates of the Fish Pathogen Piscirickettsia salmonis from Different Hosts Reveals Major Differences in Virulence-Associated Secretion Systems.</title>
        <authorList>
            <person name="Bohle H."/>
            <person name="Henriquez P."/>
            <person name="Grothusen H."/>
            <person name="Navas E."/>
            <person name="Sandoval A."/>
            <person name="Bustamante F."/>
            <person name="Bustos P."/>
            <person name="Mancilla M."/>
        </authorList>
    </citation>
    <scope>NUCLEOTIDE SEQUENCE [LARGE SCALE GENOMIC DNA]</scope>
    <source>
        <strain evidence="5">B1-32597</strain>
    </source>
</reference>
<dbReference type="Pfam" id="PF19295">
    <property type="entry name" value="SufBD_N"/>
    <property type="match status" value="1"/>
</dbReference>
<dbReference type="AlphaFoldDB" id="A0AAC8VHM0"/>
<dbReference type="RefSeq" id="WP_048876001.1">
    <property type="nucleotide sequence ID" value="NZ_CP012508.1"/>
</dbReference>
<evidence type="ECO:0000313" key="4">
    <source>
        <dbReference type="EMBL" id="ALB22703.1"/>
    </source>
</evidence>
<proteinExistence type="inferred from homology"/>
<dbReference type="InterPro" id="IPR055346">
    <property type="entry name" value="Fe-S_cluster_assembly_SufBD"/>
</dbReference>
<accession>A0AAC8VHM0</accession>
<dbReference type="Pfam" id="PF01458">
    <property type="entry name" value="SUFBD_core"/>
    <property type="match status" value="1"/>
</dbReference>
<dbReference type="PANTHER" id="PTHR43575">
    <property type="entry name" value="PROTEIN ABCI7, CHLOROPLASTIC"/>
    <property type="match status" value="1"/>
</dbReference>
<protein>
    <submittedName>
        <fullName evidence="4">FeS assembly protein SufD</fullName>
    </submittedName>
</protein>
<feature type="domain" description="SUF system FeS cluster assembly SufBD N-terminal" evidence="3">
    <location>
        <begin position="16"/>
        <end position="185"/>
    </location>
</feature>
<dbReference type="InterPro" id="IPR045595">
    <property type="entry name" value="SufBD_N"/>
</dbReference>
<organism evidence="4 5">
    <name type="scientific">Piscirickettsia salmonis</name>
    <dbReference type="NCBI Taxonomy" id="1238"/>
    <lineage>
        <taxon>Bacteria</taxon>
        <taxon>Pseudomonadati</taxon>
        <taxon>Pseudomonadota</taxon>
        <taxon>Gammaproteobacteria</taxon>
        <taxon>Thiotrichales</taxon>
        <taxon>Piscirickettsiaceae</taxon>
        <taxon>Piscirickettsia</taxon>
    </lineage>
</organism>
<dbReference type="InterPro" id="IPR037284">
    <property type="entry name" value="SUF_FeS_clus_asmbl_SufBD_sf"/>
</dbReference>
<comment type="similarity">
    <text evidence="1">Belongs to the iron-sulfur cluster assembly SufBD family.</text>
</comment>
<evidence type="ECO:0000259" key="2">
    <source>
        <dbReference type="Pfam" id="PF01458"/>
    </source>
</evidence>
<dbReference type="PANTHER" id="PTHR43575:SF1">
    <property type="entry name" value="PROTEIN ABCI7, CHLOROPLASTIC"/>
    <property type="match status" value="1"/>
</dbReference>
<dbReference type="InterPro" id="IPR000825">
    <property type="entry name" value="SUF_FeS_clus_asmbl_SufBD_core"/>
</dbReference>
<sequence length="458" mass="50430">MKAKHNEAKTTILIPETFIDAYHQQKNSGSNGCIVLSELKEKAWQQFIKAGLPHRKIEEWKYTGLNYLNNLKFDLVTAESCQNNHNGIDQSMIDSHRIQGAKLIVFIDGHYAHDYSDEMIFSEGVTVEPLSQCIGSEEGSAAGSLLTALFEKAKIKPGHIMAQLNTALFEDGLLLNVAKHTCIEDIQCLYIATGNKFVNYRHIINLADNACATLIETSISLGDSTAGFTNIVSTGNLARGATFNHYKISQESKTQQHIAGLFVDQAKGSFLRSHHAALGGDLTRYDVDVKLHEPGAHCFLDGIYIPTAKQHVDNHVLVEHLASHTTSEQHFKGVLDDQSRGVFNGKVIVHEGTSQITAHQSNHNLLLSSRAEINTKPELEIYADDVKCSHGATVGQLDEKALFYLKSRGIAESEARGLLTHAFVSDIIAKIAVKNIHDHIESAARVKMDRTVVGFNDA</sequence>
<name>A0AAC8VHM0_PISSA</name>
<dbReference type="GO" id="GO:0016226">
    <property type="term" value="P:iron-sulfur cluster assembly"/>
    <property type="evidence" value="ECO:0007669"/>
    <property type="project" value="InterPro"/>
</dbReference>
<evidence type="ECO:0000256" key="1">
    <source>
        <dbReference type="ARBA" id="ARBA00043967"/>
    </source>
</evidence>
<dbReference type="NCBIfam" id="TIGR01981">
    <property type="entry name" value="sufD"/>
    <property type="match status" value="1"/>
</dbReference>
<dbReference type="EMBL" id="CP012508">
    <property type="protein sequence ID" value="ALB22703.1"/>
    <property type="molecule type" value="Genomic_DNA"/>
</dbReference>
<feature type="domain" description="SUF system FeS cluster assembly SufBD core" evidence="2">
    <location>
        <begin position="193"/>
        <end position="423"/>
    </location>
</feature>